<protein>
    <recommendedName>
        <fullName evidence="3">DUF3500 domain-containing protein</fullName>
    </recommendedName>
</protein>
<dbReference type="AlphaFoldDB" id="A0A286R7S9"/>
<gene>
    <name evidence="1" type="ORF">CKF48_19550</name>
</gene>
<dbReference type="Pfam" id="PF12006">
    <property type="entry name" value="DUF3500"/>
    <property type="match status" value="1"/>
</dbReference>
<organism evidence="1 2">
    <name type="scientific">Cytobacillus kochii</name>
    <dbReference type="NCBI Taxonomy" id="859143"/>
    <lineage>
        <taxon>Bacteria</taxon>
        <taxon>Bacillati</taxon>
        <taxon>Bacillota</taxon>
        <taxon>Bacilli</taxon>
        <taxon>Bacillales</taxon>
        <taxon>Bacillaceae</taxon>
        <taxon>Cytobacillus</taxon>
    </lineage>
</organism>
<proteinExistence type="predicted"/>
<evidence type="ECO:0000313" key="2">
    <source>
        <dbReference type="Proteomes" id="UP000215137"/>
    </source>
</evidence>
<dbReference type="EMBL" id="CP022983">
    <property type="protein sequence ID" value="ASV69311.1"/>
    <property type="molecule type" value="Genomic_DNA"/>
</dbReference>
<keyword evidence="2" id="KW-1185">Reference proteome</keyword>
<dbReference type="PANTHER" id="PTHR37489:SF1">
    <property type="entry name" value="DUF3500 DOMAIN-CONTAINING PROTEIN"/>
    <property type="match status" value="1"/>
</dbReference>
<evidence type="ECO:0008006" key="3">
    <source>
        <dbReference type="Google" id="ProtNLM"/>
    </source>
</evidence>
<dbReference type="PANTHER" id="PTHR37489">
    <property type="entry name" value="DUF3500 DOMAIN-CONTAINING PROTEIN"/>
    <property type="match status" value="1"/>
</dbReference>
<name>A0A286R7S9_9BACI</name>
<dbReference type="KEGG" id="bko:CKF48_19550"/>
<sequence>MSSPSFTHINKKRTGRVFLMYRCLVLLVFIAFIYSNHVLASFAPTAAELQEQDYILEQLNHILDEPHITSKEESVKLAHQLFESLNEEQKEEMILPLNKAIAHRWSNLPINQASRNGVPLSELNTQSFILAMLLLQANLSPLGFEHMTEIIKADYFLSTTIKNPPFKWGAQEYYISIHGNPSYTKPWMIQLTGHHLAENIFINRSKTTITPEFTGTQPRIFQINNRTYHPMNAKVNAVHALLLSLCNEQKQQSKLNDEFNDILLGPGNDQSFPTQEGLLIKNLNTEQQIQVKHMIEEWVAHAPYEARKALLHTYLSQEQLQKTTIAWAGSTSIKRPGSYFRIDGPQIWIEIYSKEGVANKKQAHVHSIWRDKLNDYGGILK</sequence>
<reference evidence="1 2" key="1">
    <citation type="submission" date="2017-08" db="EMBL/GenBank/DDBJ databases">
        <title>Complete Genome Sequence of Bacillus kochii Oregon-R-modENCODE STRAIN BDGP4, isolated from Drosophila melanogaster gut.</title>
        <authorList>
            <person name="Wan K.H."/>
            <person name="Yu C."/>
            <person name="Park S."/>
            <person name="Hammonds A.S."/>
            <person name="Booth B.W."/>
            <person name="Celniker S.E."/>
        </authorList>
    </citation>
    <scope>NUCLEOTIDE SEQUENCE [LARGE SCALE GENOMIC DNA]</scope>
    <source>
        <strain evidence="1 2">BDGP4</strain>
    </source>
</reference>
<accession>A0A286R7S9</accession>
<dbReference type="Proteomes" id="UP000215137">
    <property type="component" value="Chromosome"/>
</dbReference>
<dbReference type="InterPro" id="IPR021889">
    <property type="entry name" value="DUF3500"/>
</dbReference>
<evidence type="ECO:0000313" key="1">
    <source>
        <dbReference type="EMBL" id="ASV69311.1"/>
    </source>
</evidence>